<dbReference type="PANTHER" id="PTHR42852:SF13">
    <property type="entry name" value="PROTEIN DIPZ"/>
    <property type="match status" value="1"/>
</dbReference>
<evidence type="ECO:0000313" key="3">
    <source>
        <dbReference type="EMBL" id="SEL41957.1"/>
    </source>
</evidence>
<gene>
    <name evidence="3" type="ORF">SAMN05421740_105132</name>
</gene>
<dbReference type="InterPro" id="IPR013766">
    <property type="entry name" value="Thioredoxin_domain"/>
</dbReference>
<dbReference type="InterPro" id="IPR012336">
    <property type="entry name" value="Thioredoxin-like_fold"/>
</dbReference>
<dbReference type="AlphaFoldDB" id="A0A1H7Q3S4"/>
<dbReference type="Proteomes" id="UP000198916">
    <property type="component" value="Unassembled WGS sequence"/>
</dbReference>
<dbReference type="InterPro" id="IPR036249">
    <property type="entry name" value="Thioredoxin-like_sf"/>
</dbReference>
<organism evidence="3 4">
    <name type="scientific">Parapedobacter koreensis</name>
    <dbReference type="NCBI Taxonomy" id="332977"/>
    <lineage>
        <taxon>Bacteria</taxon>
        <taxon>Pseudomonadati</taxon>
        <taxon>Bacteroidota</taxon>
        <taxon>Sphingobacteriia</taxon>
        <taxon>Sphingobacteriales</taxon>
        <taxon>Sphingobacteriaceae</taxon>
        <taxon>Parapedobacter</taxon>
    </lineage>
</organism>
<dbReference type="PROSITE" id="PS51352">
    <property type="entry name" value="THIOREDOXIN_2"/>
    <property type="match status" value="1"/>
</dbReference>
<feature type="domain" description="Thioredoxin" evidence="2">
    <location>
        <begin position="16"/>
        <end position="170"/>
    </location>
</feature>
<sequence>MKFVQILIFSAFFMQLALGQEAPAVSKTEFSEAALHQPLFGLDGQQATAGSILEASKGKTVLLYIWATWCPDCLKGFPELYAFQKANPDVRVVYFSLDREEQRWQEGIRKFKLEGEHYWFKTDWKNDFTDAIDLNWIPRYLIISPDGKIAKYYAVKADDPELQQAVDALR</sequence>
<dbReference type="GO" id="GO:0016853">
    <property type="term" value="F:isomerase activity"/>
    <property type="evidence" value="ECO:0007669"/>
    <property type="project" value="UniProtKB-KW"/>
</dbReference>
<dbReference type="OrthoDB" id="743079at2"/>
<dbReference type="Pfam" id="PF13905">
    <property type="entry name" value="Thioredoxin_8"/>
    <property type="match status" value="1"/>
</dbReference>
<feature type="chain" id="PRO_5011570871" evidence="1">
    <location>
        <begin position="20"/>
        <end position="170"/>
    </location>
</feature>
<dbReference type="InterPro" id="IPR050553">
    <property type="entry name" value="Thioredoxin_ResA/DsbE_sf"/>
</dbReference>
<evidence type="ECO:0000313" key="4">
    <source>
        <dbReference type="Proteomes" id="UP000198916"/>
    </source>
</evidence>
<reference evidence="4" key="1">
    <citation type="submission" date="2016-10" db="EMBL/GenBank/DDBJ databases">
        <authorList>
            <person name="Varghese N."/>
            <person name="Submissions S."/>
        </authorList>
    </citation>
    <scope>NUCLEOTIDE SEQUENCE [LARGE SCALE GENOMIC DNA]</scope>
    <source>
        <strain evidence="4">Jip14</strain>
    </source>
</reference>
<evidence type="ECO:0000259" key="2">
    <source>
        <dbReference type="PROSITE" id="PS51352"/>
    </source>
</evidence>
<keyword evidence="4" id="KW-1185">Reference proteome</keyword>
<dbReference type="RefSeq" id="WP_090606213.1">
    <property type="nucleotide sequence ID" value="NZ_FNZR01000005.1"/>
</dbReference>
<protein>
    <submittedName>
        <fullName evidence="3">Thiol-disulfide isomerase or thioredoxin</fullName>
    </submittedName>
</protein>
<dbReference type="EMBL" id="FNZR01000005">
    <property type="protein sequence ID" value="SEL41957.1"/>
    <property type="molecule type" value="Genomic_DNA"/>
</dbReference>
<dbReference type="STRING" id="332977.SAMN05421740_105132"/>
<accession>A0A1H7Q3S4</accession>
<name>A0A1H7Q3S4_9SPHI</name>
<keyword evidence="3" id="KW-0413">Isomerase</keyword>
<keyword evidence="1" id="KW-0732">Signal</keyword>
<dbReference type="CDD" id="cd02966">
    <property type="entry name" value="TlpA_like_family"/>
    <property type="match status" value="1"/>
</dbReference>
<proteinExistence type="predicted"/>
<dbReference type="Gene3D" id="3.40.30.10">
    <property type="entry name" value="Glutaredoxin"/>
    <property type="match status" value="1"/>
</dbReference>
<dbReference type="SUPFAM" id="SSF52833">
    <property type="entry name" value="Thioredoxin-like"/>
    <property type="match status" value="1"/>
</dbReference>
<evidence type="ECO:0000256" key="1">
    <source>
        <dbReference type="SAM" id="SignalP"/>
    </source>
</evidence>
<dbReference type="PANTHER" id="PTHR42852">
    <property type="entry name" value="THIOL:DISULFIDE INTERCHANGE PROTEIN DSBE"/>
    <property type="match status" value="1"/>
</dbReference>
<feature type="signal peptide" evidence="1">
    <location>
        <begin position="1"/>
        <end position="19"/>
    </location>
</feature>